<name>A0A0A9AAK0_ARUDO</name>
<dbReference type="AlphaFoldDB" id="A0A0A9AAK0"/>
<sequence>MEYPWEIVRNDVSYRAKFYGKLVEGTDGRKHWIGEENIKATRFRLREL</sequence>
<reference evidence="1" key="1">
    <citation type="submission" date="2014-09" db="EMBL/GenBank/DDBJ databases">
        <authorList>
            <person name="Magalhaes I.L.F."/>
            <person name="Oliveira U."/>
            <person name="Santos F.R."/>
            <person name="Vidigal T.H.D.A."/>
            <person name="Brescovit A.D."/>
            <person name="Santos A.J."/>
        </authorList>
    </citation>
    <scope>NUCLEOTIDE SEQUENCE</scope>
    <source>
        <tissue evidence="1">Shoot tissue taken approximately 20 cm above the soil surface</tissue>
    </source>
</reference>
<dbReference type="Gene3D" id="3.40.50.2000">
    <property type="entry name" value="Glycogen Phosphorylase B"/>
    <property type="match status" value="1"/>
</dbReference>
<evidence type="ECO:0000313" key="1">
    <source>
        <dbReference type="EMBL" id="JAD48699.1"/>
    </source>
</evidence>
<proteinExistence type="predicted"/>
<reference evidence="1" key="2">
    <citation type="journal article" date="2015" name="Data Brief">
        <title>Shoot transcriptome of the giant reed, Arundo donax.</title>
        <authorList>
            <person name="Barrero R.A."/>
            <person name="Guerrero F.D."/>
            <person name="Moolhuijzen P."/>
            <person name="Goolsby J.A."/>
            <person name="Tidwell J."/>
            <person name="Bellgard S.E."/>
            <person name="Bellgard M.I."/>
        </authorList>
    </citation>
    <scope>NUCLEOTIDE SEQUENCE</scope>
    <source>
        <tissue evidence="1">Shoot tissue taken approximately 20 cm above the soil surface</tissue>
    </source>
</reference>
<accession>A0A0A9AAK0</accession>
<protein>
    <submittedName>
        <fullName evidence="1">Uncharacterized protein</fullName>
    </submittedName>
</protein>
<dbReference type="EMBL" id="GBRH01249196">
    <property type="protein sequence ID" value="JAD48699.1"/>
    <property type="molecule type" value="Transcribed_RNA"/>
</dbReference>
<organism evidence="1">
    <name type="scientific">Arundo donax</name>
    <name type="common">Giant reed</name>
    <name type="synonym">Donax arundinaceus</name>
    <dbReference type="NCBI Taxonomy" id="35708"/>
    <lineage>
        <taxon>Eukaryota</taxon>
        <taxon>Viridiplantae</taxon>
        <taxon>Streptophyta</taxon>
        <taxon>Embryophyta</taxon>
        <taxon>Tracheophyta</taxon>
        <taxon>Spermatophyta</taxon>
        <taxon>Magnoliopsida</taxon>
        <taxon>Liliopsida</taxon>
        <taxon>Poales</taxon>
        <taxon>Poaceae</taxon>
        <taxon>PACMAD clade</taxon>
        <taxon>Arundinoideae</taxon>
        <taxon>Arundineae</taxon>
        <taxon>Arundo</taxon>
    </lineage>
</organism>